<evidence type="ECO:0000313" key="1">
    <source>
        <dbReference type="EMBL" id="QRC92206.1"/>
    </source>
</evidence>
<name>A0A7U2HXE5_PHANO</name>
<sequence length="51" mass="5506">MLRRSCVGSKGLVGPERCSTVPRRPHLPLRVPGAGYWRVCRLGIMSPASSG</sequence>
<accession>A0A7U2HXE5</accession>
<dbReference type="AlphaFoldDB" id="A0A7U2HXE5"/>
<proteinExistence type="predicted"/>
<keyword evidence="2" id="KW-1185">Reference proteome</keyword>
<reference evidence="2" key="1">
    <citation type="journal article" date="2021" name="BMC Genomics">
        <title>Chromosome-level genome assembly and manually-curated proteome of model necrotroph Parastagonospora nodorum Sn15 reveals a genome-wide trove of candidate effector homologs, and redundancy of virulence-related functions within an accessory chromosome.</title>
        <authorList>
            <person name="Bertazzoni S."/>
            <person name="Jones D.A.B."/>
            <person name="Phan H.T."/>
            <person name="Tan K.-C."/>
            <person name="Hane J.K."/>
        </authorList>
    </citation>
    <scope>NUCLEOTIDE SEQUENCE [LARGE SCALE GENOMIC DNA]</scope>
    <source>
        <strain evidence="2">SN15 / ATCC MYA-4574 / FGSC 10173)</strain>
    </source>
</reference>
<dbReference type="Proteomes" id="UP000663193">
    <property type="component" value="Chromosome 2"/>
</dbReference>
<protein>
    <submittedName>
        <fullName evidence="1">Uncharacterized protein</fullName>
    </submittedName>
</protein>
<gene>
    <name evidence="1" type="ORF">JI435_402120</name>
</gene>
<evidence type="ECO:0000313" key="2">
    <source>
        <dbReference type="Proteomes" id="UP000663193"/>
    </source>
</evidence>
<dbReference type="VEuPathDB" id="FungiDB:JI435_402120"/>
<organism evidence="1 2">
    <name type="scientific">Phaeosphaeria nodorum (strain SN15 / ATCC MYA-4574 / FGSC 10173)</name>
    <name type="common">Glume blotch fungus</name>
    <name type="synonym">Parastagonospora nodorum</name>
    <dbReference type="NCBI Taxonomy" id="321614"/>
    <lineage>
        <taxon>Eukaryota</taxon>
        <taxon>Fungi</taxon>
        <taxon>Dikarya</taxon>
        <taxon>Ascomycota</taxon>
        <taxon>Pezizomycotina</taxon>
        <taxon>Dothideomycetes</taxon>
        <taxon>Pleosporomycetidae</taxon>
        <taxon>Pleosporales</taxon>
        <taxon>Pleosporineae</taxon>
        <taxon>Phaeosphaeriaceae</taxon>
        <taxon>Parastagonospora</taxon>
    </lineage>
</organism>
<dbReference type="EMBL" id="CP069024">
    <property type="protein sequence ID" value="QRC92206.1"/>
    <property type="molecule type" value="Genomic_DNA"/>
</dbReference>